<evidence type="ECO:0000313" key="4">
    <source>
        <dbReference type="Proteomes" id="UP000321595"/>
    </source>
</evidence>
<dbReference type="Gene3D" id="3.40.30.10">
    <property type="entry name" value="Glutaredoxin"/>
    <property type="match status" value="1"/>
</dbReference>
<keyword evidence="1" id="KW-0472">Membrane</keyword>
<evidence type="ECO:0000313" key="3">
    <source>
        <dbReference type="EMBL" id="QED26946.1"/>
    </source>
</evidence>
<reference evidence="3 4" key="1">
    <citation type="submission" date="2019-08" db="EMBL/GenBank/DDBJ databases">
        <authorList>
            <person name="Liang Q."/>
        </authorList>
    </citation>
    <scope>NUCLEOTIDE SEQUENCE [LARGE SCALE GENOMIC DNA]</scope>
    <source>
        <strain evidence="3 4">V1718</strain>
    </source>
</reference>
<dbReference type="InterPro" id="IPR036249">
    <property type="entry name" value="Thioredoxin-like_sf"/>
</dbReference>
<evidence type="ECO:0000259" key="2">
    <source>
        <dbReference type="PROSITE" id="PS51352"/>
    </source>
</evidence>
<feature type="transmembrane region" description="Helical" evidence="1">
    <location>
        <begin position="12"/>
        <end position="31"/>
    </location>
</feature>
<dbReference type="AlphaFoldDB" id="A0A5B8XTH3"/>
<dbReference type="SUPFAM" id="SSF52833">
    <property type="entry name" value="Thioredoxin-like"/>
    <property type="match status" value="1"/>
</dbReference>
<dbReference type="CDD" id="cd02966">
    <property type="entry name" value="TlpA_like_family"/>
    <property type="match status" value="1"/>
</dbReference>
<dbReference type="InterPro" id="IPR000866">
    <property type="entry name" value="AhpC/TSA"/>
</dbReference>
<protein>
    <submittedName>
        <fullName evidence="3">TlpA family protein disulfide reductase</fullName>
    </submittedName>
</protein>
<organism evidence="3 4">
    <name type="scientific">Microvenator marinus</name>
    <dbReference type="NCBI Taxonomy" id="2600177"/>
    <lineage>
        <taxon>Bacteria</taxon>
        <taxon>Deltaproteobacteria</taxon>
        <taxon>Bradymonadales</taxon>
        <taxon>Microvenatoraceae</taxon>
        <taxon>Microvenator</taxon>
    </lineage>
</organism>
<dbReference type="PROSITE" id="PS51352">
    <property type="entry name" value="THIOREDOXIN_2"/>
    <property type="match status" value="1"/>
</dbReference>
<proteinExistence type="predicted"/>
<dbReference type="Pfam" id="PF00578">
    <property type="entry name" value="AhpC-TSA"/>
    <property type="match status" value="1"/>
</dbReference>
<dbReference type="OrthoDB" id="9813820at2"/>
<keyword evidence="1" id="KW-1133">Transmembrane helix</keyword>
<dbReference type="Proteomes" id="UP000321595">
    <property type="component" value="Chromosome"/>
</dbReference>
<dbReference type="EMBL" id="CP042467">
    <property type="protein sequence ID" value="QED26946.1"/>
    <property type="molecule type" value="Genomic_DNA"/>
</dbReference>
<name>A0A5B8XTH3_9DELT</name>
<dbReference type="PANTHER" id="PTHR42852:SF17">
    <property type="entry name" value="THIOREDOXIN-LIKE PROTEIN HI_1115"/>
    <property type="match status" value="1"/>
</dbReference>
<keyword evidence="1" id="KW-0812">Transmembrane</keyword>
<dbReference type="KEGG" id="bbae:FRD01_06755"/>
<gene>
    <name evidence="3" type="ORF">FRD01_06755</name>
</gene>
<dbReference type="InterPro" id="IPR013766">
    <property type="entry name" value="Thioredoxin_domain"/>
</dbReference>
<dbReference type="GO" id="GO:0016209">
    <property type="term" value="F:antioxidant activity"/>
    <property type="evidence" value="ECO:0007669"/>
    <property type="project" value="InterPro"/>
</dbReference>
<dbReference type="PANTHER" id="PTHR42852">
    <property type="entry name" value="THIOL:DISULFIDE INTERCHANGE PROTEIN DSBE"/>
    <property type="match status" value="1"/>
</dbReference>
<sequence>MSNENKSTKARKIIDLIFLGIISIVVGVGIAQMSDSGAASKLEGGPAPVFALEAMDGQRMGAKDFAGKVVILDFWATWCPPCIKQMPALQNIKNDEELKEDVKILSINTDDPTPERTELVESFMAKHALSLDVLYDDGVVSNLYGVERIPTLVVIDPNGLVSYGGSGVLSEGKLRKLIREAKGQ</sequence>
<accession>A0A5B8XTH3</accession>
<dbReference type="InterPro" id="IPR050553">
    <property type="entry name" value="Thioredoxin_ResA/DsbE_sf"/>
</dbReference>
<feature type="domain" description="Thioredoxin" evidence="2">
    <location>
        <begin position="41"/>
        <end position="183"/>
    </location>
</feature>
<keyword evidence="4" id="KW-1185">Reference proteome</keyword>
<evidence type="ECO:0000256" key="1">
    <source>
        <dbReference type="SAM" id="Phobius"/>
    </source>
</evidence>
<dbReference type="RefSeq" id="WP_146958631.1">
    <property type="nucleotide sequence ID" value="NZ_CP042467.1"/>
</dbReference>
<dbReference type="GO" id="GO:0016491">
    <property type="term" value="F:oxidoreductase activity"/>
    <property type="evidence" value="ECO:0007669"/>
    <property type="project" value="InterPro"/>
</dbReference>